<dbReference type="Proteomes" id="UP001164439">
    <property type="component" value="Chromosome"/>
</dbReference>
<dbReference type="SUPFAM" id="SSF50939">
    <property type="entry name" value="Sialidases"/>
    <property type="match status" value="1"/>
</dbReference>
<sequence>MMPVPDSYLDATALNGTPEAAYASHRERALGIARHYAHTHPLGDFDQADGREFDENVATALIAHLHAAAADPAFAAPGAEPSRTLIPKVLRRWHPGKGEVGTKRDYDIALKGLMTAVCRYPDLFAAEDHDFILDTLIPGHMSGGHRPEIEIYEVTFLNIDVPETENHLLMIESCRYLYNQLLHDRNPEVQYDNEKNGLRDWLLGYLQRIAQHDFLEFNSRPYARLALHPLFNLYEFARDDRIRSAARILLDYTMVKYAVSSNRVRRVSPFRRQQHRINHTANDRNDLLSNFGDQVTGMFAACTGFVDPAGNPARFPASLTDNALIAGTSSYRPPAAAYLIALDRTTPPALHRFFHGSRPRLTASPDDADGGLEIYYHSPSFLLTAGGNFLNSGYGNDEFDIGVNSWEQTSRAQATTLIPTGADVAYADLIRFEPWPDLQLDPYAVNRYDPDEDPFAERMSSVNLGVHRGIMAGANLRPAEKKTVEEQSSSHAPAVCEHKGRLYVAWKGSGNENISVATAQTTTLMGMDGVEGLQGVVTHGFTTEVAPAIASQDGLLYLAWKGAGNNQLNLAVSADDGRTFSSATTLGDHSDMAPALAAHNGRVHLAWTGEGEQQLNVARVVLIGSTAGTYDIEGIEQKTVLGDTSDGAPALTSCSGRLFLGWRGSGNEDLNLAFSDDDGRTFHGKHIFAETSARGPALTTHDDLLYLGWRGSGNENLNVARVGLYASTAGDFGIDGIASKVSLPEISTQPPALASAAGLLHLAWKGEGADHLNLRITRDGSFTAPGPWIFADLSHLGIHLAVYRAPAAPVPVPPTPPFLPALDTLGFVYAAESAAGAFDDFRTRILQANTHLPATLEHGSSHVFQAPDGTRFRIWFSHQDRKYRARITDESGDIPDLDTLPLASGEFLRADGHTGKLEIHTPGCDAPLVLDYRTALDPQRTGKPACTTWYDRLWAAYADLAIDRLRKGRTTIALSLTHEILDEFRQARLHTPELAAAGLSTAAEKFHAVARAAHPTDVPLQLAAAQNAWQIYQILATEQPPAPDLASRVANLPGYLAYGTPVIADATAAAALARALYARLPGDHTLDIAAVWTNQALLHHEAAFRPGNPDQPAELAHQREAAAEALTLLDPLVAATPPAPDLTRMAPLLYRLIGVASFGSPDSGPSVHAADLLRRVYAALGGDHRLDLAEALTALSQRHHETSFVGGTPDPAAEQTRQRDTAAEATPLILALSETLPAGPPTDRTRATTLLDRLIGLLLFGAPSPPDPRTLELQALADAATDLRDTLRTPT</sequence>
<protein>
    <submittedName>
        <fullName evidence="1">Glycoside hydrolase</fullName>
    </submittedName>
</protein>
<proteinExistence type="predicted"/>
<organism evidence="1 2">
    <name type="scientific">Streptomyces cinnabarinus</name>
    <dbReference type="NCBI Taxonomy" id="67287"/>
    <lineage>
        <taxon>Bacteria</taxon>
        <taxon>Bacillati</taxon>
        <taxon>Actinomycetota</taxon>
        <taxon>Actinomycetes</taxon>
        <taxon>Kitasatosporales</taxon>
        <taxon>Streptomycetaceae</taxon>
        <taxon>Streptomyces</taxon>
    </lineage>
</organism>
<evidence type="ECO:0000313" key="1">
    <source>
        <dbReference type="EMBL" id="WAZ26368.1"/>
    </source>
</evidence>
<dbReference type="RefSeq" id="WP_269663853.1">
    <property type="nucleotide sequence ID" value="NZ_CP114413.1"/>
</dbReference>
<keyword evidence="1" id="KW-0378">Hydrolase</keyword>
<dbReference type="CDD" id="cd15482">
    <property type="entry name" value="Sialidase_non-viral"/>
    <property type="match status" value="1"/>
</dbReference>
<dbReference type="GO" id="GO:0016787">
    <property type="term" value="F:hydrolase activity"/>
    <property type="evidence" value="ECO:0007669"/>
    <property type="project" value="UniProtKB-KW"/>
</dbReference>
<name>A0ABY7KP65_9ACTN</name>
<dbReference type="InterPro" id="IPR023296">
    <property type="entry name" value="Glyco_hydro_beta-prop_sf"/>
</dbReference>
<dbReference type="Gene3D" id="2.115.10.20">
    <property type="entry name" value="Glycosyl hydrolase domain, family 43"/>
    <property type="match status" value="1"/>
</dbReference>
<reference evidence="1" key="1">
    <citation type="submission" date="2022-12" db="EMBL/GenBank/DDBJ databases">
        <authorList>
            <person name="Ruckert C."/>
            <person name="Busche T."/>
            <person name="Kalinowski J."/>
            <person name="Wittmann C."/>
        </authorList>
    </citation>
    <scope>NUCLEOTIDE SEQUENCE</scope>
    <source>
        <strain evidence="1">DSM 40467</strain>
    </source>
</reference>
<keyword evidence="2" id="KW-1185">Reference proteome</keyword>
<evidence type="ECO:0000313" key="2">
    <source>
        <dbReference type="Proteomes" id="UP001164439"/>
    </source>
</evidence>
<dbReference type="InterPro" id="IPR036278">
    <property type="entry name" value="Sialidase_sf"/>
</dbReference>
<dbReference type="EMBL" id="CP114413">
    <property type="protein sequence ID" value="WAZ26368.1"/>
    <property type="molecule type" value="Genomic_DNA"/>
</dbReference>
<accession>A0ABY7KP65</accession>
<gene>
    <name evidence="1" type="ORF">STRCI_007934</name>
</gene>